<accession>M2XRC9</accession>
<dbReference type="GeneID" id="17084980"/>
<evidence type="ECO:0000256" key="1">
    <source>
        <dbReference type="SAM" id="MobiDB-lite"/>
    </source>
</evidence>
<dbReference type="Proteomes" id="UP000030680">
    <property type="component" value="Unassembled WGS sequence"/>
</dbReference>
<organism evidence="2 3">
    <name type="scientific">Galdieria sulphuraria</name>
    <name type="common">Red alga</name>
    <dbReference type="NCBI Taxonomy" id="130081"/>
    <lineage>
        <taxon>Eukaryota</taxon>
        <taxon>Rhodophyta</taxon>
        <taxon>Bangiophyceae</taxon>
        <taxon>Galdieriales</taxon>
        <taxon>Galdieriaceae</taxon>
        <taxon>Galdieria</taxon>
    </lineage>
</organism>
<evidence type="ECO:0000313" key="2">
    <source>
        <dbReference type="EMBL" id="EME25989.1"/>
    </source>
</evidence>
<proteinExistence type="predicted"/>
<dbReference type="EMBL" id="KB454663">
    <property type="protein sequence ID" value="EME25989.1"/>
    <property type="molecule type" value="Genomic_DNA"/>
</dbReference>
<dbReference type="AlphaFoldDB" id="M2XRC9"/>
<keyword evidence="3" id="KW-1185">Reference proteome</keyword>
<sequence>MGVGWGRMGKLGMGKGGAYLGQPQGDRDLKLPLWLVGKNGPIWRWEGKLRWGKMGGEIAKGKMGGEEWANLGQPQGDRDLKLPLWVGGRMGPFGDGRGNCDGGNWVGKGANLGQPER</sequence>
<reference evidence="3" key="1">
    <citation type="journal article" date="2013" name="Science">
        <title>Gene transfer from bacteria and archaea facilitated evolution of an extremophilic eukaryote.</title>
        <authorList>
            <person name="Schonknecht G."/>
            <person name="Chen W.H."/>
            <person name="Ternes C.M."/>
            <person name="Barbier G.G."/>
            <person name="Shrestha R.P."/>
            <person name="Stanke M."/>
            <person name="Brautigam A."/>
            <person name="Baker B.J."/>
            <person name="Banfield J.F."/>
            <person name="Garavito R.M."/>
            <person name="Carr K."/>
            <person name="Wilkerson C."/>
            <person name="Rensing S.A."/>
            <person name="Gagneul D."/>
            <person name="Dickenson N.E."/>
            <person name="Oesterhelt C."/>
            <person name="Lercher M.J."/>
            <person name="Weber A.P."/>
        </authorList>
    </citation>
    <scope>NUCLEOTIDE SEQUENCE [LARGE SCALE GENOMIC DNA]</scope>
    <source>
        <strain evidence="3">074W</strain>
    </source>
</reference>
<gene>
    <name evidence="2" type="ORF">Gasu_63550</name>
</gene>
<name>M2XRC9_GALSU</name>
<feature type="region of interest" description="Disordered" evidence="1">
    <location>
        <begin position="96"/>
        <end position="117"/>
    </location>
</feature>
<protein>
    <submittedName>
        <fullName evidence="2">Uncharacterized protein</fullName>
    </submittedName>
</protein>
<evidence type="ECO:0000313" key="3">
    <source>
        <dbReference type="Proteomes" id="UP000030680"/>
    </source>
</evidence>
<feature type="compositionally biased region" description="Gly residues" evidence="1">
    <location>
        <begin position="96"/>
        <end position="106"/>
    </location>
</feature>
<dbReference type="Gramene" id="EME25989">
    <property type="protein sequence ID" value="EME25989"/>
    <property type="gene ID" value="Gasu_63550"/>
</dbReference>
<dbReference type="KEGG" id="gsl:Gasu_63550"/>
<dbReference type="RefSeq" id="XP_005702509.1">
    <property type="nucleotide sequence ID" value="XM_005702452.1"/>
</dbReference>